<dbReference type="OrthoDB" id="5457990at2"/>
<proteinExistence type="predicted"/>
<evidence type="ECO:0000313" key="1">
    <source>
        <dbReference type="EMBL" id="KAB1441851.1"/>
    </source>
</evidence>
<name>A0A6N6N536_9BACT</name>
<protein>
    <submittedName>
        <fullName evidence="1">Uncharacterized protein</fullName>
    </submittedName>
</protein>
<dbReference type="RefSeq" id="WP_151150943.1">
    <property type="nucleotide sequence ID" value="NZ_WAIE01000003.1"/>
</dbReference>
<comment type="caution">
    <text evidence="1">The sequence shown here is derived from an EMBL/GenBank/DDBJ whole genome shotgun (WGS) entry which is preliminary data.</text>
</comment>
<dbReference type="AlphaFoldDB" id="A0A6N6N536"/>
<dbReference type="Proteomes" id="UP000438699">
    <property type="component" value="Unassembled WGS sequence"/>
</dbReference>
<accession>A0A6N6N536</accession>
<sequence>MPRLLYAMVCNDIIVDRETGATSFIRTIEHAVVPELPVTLPPLYVGTMWEMEKNDTFSVALQLLAPSGKMETLGVQDVKDTGTMLHKLNFQLPGIPVAAEGRHMLVISIRTDSEWESVQELPIFIFKESAQKKATS</sequence>
<reference evidence="1 2" key="1">
    <citation type="journal article" date="2017" name="Int. J. Syst. Evol. Microbiol.">
        <title>Desulfovibrio senegalensis sp. nov., a mesophilic sulfate reducer isolated from marine sediment.</title>
        <authorList>
            <person name="Thioye A."/>
            <person name="Gam Z.B.A."/>
            <person name="Mbengue M."/>
            <person name="Cayol J.L."/>
            <person name="Joseph-Bartoli M."/>
            <person name="Toure-Kane C."/>
            <person name="Labat M."/>
        </authorList>
    </citation>
    <scope>NUCLEOTIDE SEQUENCE [LARGE SCALE GENOMIC DNA]</scope>
    <source>
        <strain evidence="1 2">DSM 101509</strain>
    </source>
</reference>
<evidence type="ECO:0000313" key="2">
    <source>
        <dbReference type="Proteomes" id="UP000438699"/>
    </source>
</evidence>
<gene>
    <name evidence="1" type="ORF">F8A88_09705</name>
</gene>
<dbReference type="EMBL" id="WAIE01000003">
    <property type="protein sequence ID" value="KAB1441851.1"/>
    <property type="molecule type" value="Genomic_DNA"/>
</dbReference>
<organism evidence="1 2">
    <name type="scientific">Pseudodesulfovibrio senegalensis</name>
    <dbReference type="NCBI Taxonomy" id="1721087"/>
    <lineage>
        <taxon>Bacteria</taxon>
        <taxon>Pseudomonadati</taxon>
        <taxon>Thermodesulfobacteriota</taxon>
        <taxon>Desulfovibrionia</taxon>
        <taxon>Desulfovibrionales</taxon>
        <taxon>Desulfovibrionaceae</taxon>
    </lineage>
</organism>
<keyword evidence="2" id="KW-1185">Reference proteome</keyword>